<evidence type="ECO:0000313" key="8">
    <source>
        <dbReference type="EMBL" id="QXV86586.1"/>
    </source>
</evidence>
<evidence type="ECO:0000256" key="5">
    <source>
        <dbReference type="ARBA" id="ARBA00022870"/>
    </source>
</evidence>
<evidence type="ECO:0000256" key="1">
    <source>
        <dbReference type="ARBA" id="ARBA00004328"/>
    </source>
</evidence>
<dbReference type="EMBL" id="MW826525">
    <property type="protein sequence ID" value="QXV86586.1"/>
    <property type="molecule type" value="Genomic_RNA"/>
</dbReference>
<keyword evidence="9" id="KW-1185">Reference proteome</keyword>
<dbReference type="InterPro" id="IPR009397">
    <property type="entry name" value="Vesiculo_matrix"/>
</dbReference>
<evidence type="ECO:0000256" key="4">
    <source>
        <dbReference type="ARBA" id="ARBA00022844"/>
    </source>
</evidence>
<keyword evidence="6" id="KW-0472">Membrane</keyword>
<dbReference type="Proteomes" id="UP001157430">
    <property type="component" value="Segment"/>
</dbReference>
<sequence>MSFNSFLSTFGKLRRSVDASTSAVELYSPSAPFDTPSYENVNVFEYSESDYQSLPESVPDVSKTWSVFGRMDYVTNRKVKSWSDIMEDLDVIMDEYHGSVLYREIFTILYYLMGTHLRPVPSPGGGLRKFKIEMEARVNIVHGFKLDEAREKQIDWIHDSMKNIRKCRIHYRCSLKDTQRKGMPFKTMYEHPALENTPTPDLKVLLDPHKIFFEDMGDNYRFYK</sequence>
<dbReference type="GO" id="GO:0019031">
    <property type="term" value="C:viral envelope"/>
    <property type="evidence" value="ECO:0007669"/>
    <property type="project" value="InterPro"/>
</dbReference>
<reference evidence="8 9" key="1">
    <citation type="submission" date="2021-02" db="EMBL/GenBank/DDBJ databases">
        <title>RNA virus diversity of birds and small mammals from Qiang-Tibet plateau of China.</title>
        <authorList>
            <person name="Zhu W."/>
            <person name="Yang J."/>
            <person name="Huang Y."/>
            <person name="Lu S."/>
            <person name="Xu J."/>
        </authorList>
    </citation>
    <scope>NUCLEOTIDE SEQUENCE [LARGE SCALE GENOMIC DNA]</scope>
    <source>
        <strain evidence="8">YSN900</strain>
    </source>
</reference>
<accession>A0AA48X998</accession>
<protein>
    <recommendedName>
        <fullName evidence="3">Matrix protein</fullName>
    </recommendedName>
</protein>
<evidence type="ECO:0000256" key="6">
    <source>
        <dbReference type="ARBA" id="ARBA00023136"/>
    </source>
</evidence>
<evidence type="ECO:0000256" key="7">
    <source>
        <dbReference type="ARBA" id="ARBA00023311"/>
    </source>
</evidence>
<evidence type="ECO:0000256" key="2">
    <source>
        <dbReference type="ARBA" id="ARBA00004531"/>
    </source>
</evidence>
<evidence type="ECO:0000256" key="3">
    <source>
        <dbReference type="ARBA" id="ARBA00017678"/>
    </source>
</evidence>
<keyword evidence="7" id="KW-0468">Viral matrix protein</keyword>
<keyword evidence="5" id="KW-1043">Host membrane</keyword>
<dbReference type="Pfam" id="PF06326">
    <property type="entry name" value="Vesiculo_matrix"/>
    <property type="match status" value="1"/>
</dbReference>
<dbReference type="GO" id="GO:0039660">
    <property type="term" value="F:structural constituent of virion"/>
    <property type="evidence" value="ECO:0007669"/>
    <property type="project" value="UniProtKB-KW"/>
</dbReference>
<organism evidence="8 9">
    <name type="scientific">Yushu rhabdovirus</name>
    <dbReference type="NCBI Taxonomy" id="3071240"/>
    <lineage>
        <taxon>Viruses</taxon>
        <taxon>Riboviria</taxon>
        <taxon>Orthornavirae</taxon>
        <taxon>Negarnaviricota</taxon>
        <taxon>Haploviricotina</taxon>
        <taxon>Monjiviricetes</taxon>
        <taxon>Mononegavirales</taxon>
        <taxon>Rhabdoviridae</taxon>
        <taxon>Alpharhabdovirinae</taxon>
        <taxon>Sigmavirus</taxon>
        <taxon>Sigmavirus yushu</taxon>
    </lineage>
</organism>
<dbReference type="GO" id="GO:0033645">
    <property type="term" value="C:host cell endomembrane system"/>
    <property type="evidence" value="ECO:0007669"/>
    <property type="project" value="UniProtKB-SubCell"/>
</dbReference>
<keyword evidence="4" id="KW-0946">Virion</keyword>
<comment type="subcellular location">
    <subcellularLocation>
        <location evidence="2">Host endomembrane system</location>
        <topology evidence="2">Peripheral membrane protein</topology>
    </subcellularLocation>
    <subcellularLocation>
        <location evidence="1">Virion</location>
    </subcellularLocation>
</comment>
<name>A0AA48X998_9RHAB</name>
<evidence type="ECO:0000313" key="9">
    <source>
        <dbReference type="Proteomes" id="UP001157430"/>
    </source>
</evidence>
<proteinExistence type="predicted"/>